<dbReference type="OrthoDB" id="2352913at2"/>
<comment type="caution">
    <text evidence="1">The sequence shown here is derived from an EMBL/GenBank/DDBJ whole genome shotgun (WGS) entry which is preliminary data.</text>
</comment>
<reference evidence="1" key="1">
    <citation type="journal article" date="2016" name="Genome Announc.">
        <title>Draft genomes of two strains of Paenibacillus glucanolyticus with capability to degrade lignocellulose.</title>
        <authorList>
            <person name="Mathews S.L."/>
            <person name="Pawlak J."/>
            <person name="Grunden A.M."/>
        </authorList>
    </citation>
    <scope>NUCLEOTIDE SEQUENCE [LARGE SCALE GENOMIC DNA]</scope>
    <source>
        <strain evidence="1">SLM1</strain>
    </source>
</reference>
<evidence type="ECO:0008006" key="3">
    <source>
        <dbReference type="Google" id="ProtNLM"/>
    </source>
</evidence>
<dbReference type="Pfam" id="PF08830">
    <property type="entry name" value="DUF1806"/>
    <property type="match status" value="1"/>
</dbReference>
<proteinExistence type="predicted"/>
<dbReference type="InterPro" id="IPR036492">
    <property type="entry name" value="YojF_sf"/>
</dbReference>
<dbReference type="KEGG" id="pglu:A3958_23380"/>
<evidence type="ECO:0000313" key="1">
    <source>
        <dbReference type="EMBL" id="KZS43119.1"/>
    </source>
</evidence>
<dbReference type="AlphaFoldDB" id="A0A163DBP6"/>
<keyword evidence="2" id="KW-1185">Reference proteome</keyword>
<dbReference type="STRING" id="59843.A3958_23380"/>
<dbReference type="GeneID" id="97555205"/>
<name>A0A163DBP6_9BACL</name>
<gene>
    <name evidence="1" type="ORF">AWU65_00395</name>
</gene>
<dbReference type="EMBL" id="LWMH01000003">
    <property type="protein sequence ID" value="KZS43119.1"/>
    <property type="molecule type" value="Genomic_DNA"/>
</dbReference>
<evidence type="ECO:0000313" key="2">
    <source>
        <dbReference type="Proteomes" id="UP000076796"/>
    </source>
</evidence>
<dbReference type="Gene3D" id="2.70.180.10">
    <property type="entry name" value="Hypothetical protein YojF"/>
    <property type="match status" value="1"/>
</dbReference>
<dbReference type="RefSeq" id="WP_006210588.1">
    <property type="nucleotide sequence ID" value="NZ_CBCSBX010000001.1"/>
</dbReference>
<dbReference type="SUPFAM" id="SSF89442">
    <property type="entry name" value="Hypothetical protein YojF"/>
    <property type="match status" value="1"/>
</dbReference>
<sequence length="114" mass="12733">MELINQAEVQQMIDKLKDQDLYIHLEMTTGAYAAHHDSTKHPAANFITNASIRYTAGSISGNGPYRVGLKMNQGWIYTEGLTHFEQADTDRLIMAGHDSQGKLVVALQLSREPF</sequence>
<protein>
    <recommendedName>
        <fullName evidence="3">DUF1806 domain-containing protein</fullName>
    </recommendedName>
</protein>
<accession>A0A163DBP6</accession>
<dbReference type="Proteomes" id="UP000076796">
    <property type="component" value="Unassembled WGS sequence"/>
</dbReference>
<organism evidence="1 2">
    <name type="scientific">Paenibacillus glucanolyticus</name>
    <dbReference type="NCBI Taxonomy" id="59843"/>
    <lineage>
        <taxon>Bacteria</taxon>
        <taxon>Bacillati</taxon>
        <taxon>Bacillota</taxon>
        <taxon>Bacilli</taxon>
        <taxon>Bacillales</taxon>
        <taxon>Paenibacillaceae</taxon>
        <taxon>Paenibacillus</taxon>
    </lineage>
</organism>
<dbReference type="InterPro" id="IPR014934">
    <property type="entry name" value="DUF1806"/>
</dbReference>